<dbReference type="RefSeq" id="WP_131167918.1">
    <property type="nucleotide sequence ID" value="NZ_SDMQ01000006.1"/>
</dbReference>
<dbReference type="EMBL" id="SDMQ01000006">
    <property type="protein sequence ID" value="TBT85005.1"/>
    <property type="molecule type" value="Genomic_DNA"/>
</dbReference>
<gene>
    <name evidence="2" type="ORF">ET989_07480</name>
</gene>
<protein>
    <submittedName>
        <fullName evidence="2">Uncharacterized protein</fullName>
    </submittedName>
</protein>
<organism evidence="2 3">
    <name type="scientific">Propioniciclava sinopodophylli</name>
    <dbReference type="NCBI Taxonomy" id="1837344"/>
    <lineage>
        <taxon>Bacteria</taxon>
        <taxon>Bacillati</taxon>
        <taxon>Actinomycetota</taxon>
        <taxon>Actinomycetes</taxon>
        <taxon>Propionibacteriales</taxon>
        <taxon>Propionibacteriaceae</taxon>
        <taxon>Propioniciclava</taxon>
    </lineage>
</organism>
<keyword evidence="1" id="KW-0472">Membrane</keyword>
<evidence type="ECO:0000313" key="3">
    <source>
        <dbReference type="Proteomes" id="UP000292373"/>
    </source>
</evidence>
<name>A0A4V2JSH4_9ACTN</name>
<comment type="caution">
    <text evidence="2">The sequence shown here is derived from an EMBL/GenBank/DDBJ whole genome shotgun (WGS) entry which is preliminary data.</text>
</comment>
<dbReference type="Proteomes" id="UP000292373">
    <property type="component" value="Unassembled WGS sequence"/>
</dbReference>
<keyword evidence="1" id="KW-1133">Transmembrane helix</keyword>
<feature type="transmembrane region" description="Helical" evidence="1">
    <location>
        <begin position="56"/>
        <end position="75"/>
    </location>
</feature>
<dbReference type="AlphaFoldDB" id="A0A4V2JSH4"/>
<keyword evidence="3" id="KW-1185">Reference proteome</keyword>
<evidence type="ECO:0000256" key="1">
    <source>
        <dbReference type="SAM" id="Phobius"/>
    </source>
</evidence>
<accession>A0A4V2JSH4</accession>
<keyword evidence="1" id="KW-0812">Transmembrane</keyword>
<evidence type="ECO:0000313" key="2">
    <source>
        <dbReference type="EMBL" id="TBT85005.1"/>
    </source>
</evidence>
<dbReference type="OrthoDB" id="4568421at2"/>
<proteinExistence type="predicted"/>
<feature type="transmembrane region" description="Helical" evidence="1">
    <location>
        <begin position="26"/>
        <end position="44"/>
    </location>
</feature>
<sequence>MSRTPLLGPAGWVTVSSIGTRRRNHFVTPTWIPVVAGLCTFYLVGPWTGRPLEQFSIALVLLAIGAVLGVVTYLINRTIKNRPTQISHEEYLSSDGTRN</sequence>
<reference evidence="2 3" key="1">
    <citation type="submission" date="2019-01" db="EMBL/GenBank/DDBJ databases">
        <title>Lactibacter flavus gen. nov., sp. nov., a novel bacterium of the family Propionibacteriaceae isolated from raw milk and dairy products.</title>
        <authorList>
            <person name="Huptas C."/>
            <person name="Wenning M."/>
            <person name="Breitenwieser F."/>
            <person name="Doll E."/>
            <person name="Von Neubeck M."/>
            <person name="Busse H.-J."/>
            <person name="Scherer S."/>
        </authorList>
    </citation>
    <scope>NUCLEOTIDE SEQUENCE [LARGE SCALE GENOMIC DNA]</scope>
    <source>
        <strain evidence="2 3">KCTC 33808</strain>
    </source>
</reference>